<comment type="similarity">
    <text evidence="3">Belongs to the YIF1 family.</text>
</comment>
<accession>A0A8C4Q2P3</accession>
<organism evidence="13 14">
    <name type="scientific">Eptatretus burgeri</name>
    <name type="common">Inshore hagfish</name>
    <dbReference type="NCBI Taxonomy" id="7764"/>
    <lineage>
        <taxon>Eukaryota</taxon>
        <taxon>Metazoa</taxon>
        <taxon>Chordata</taxon>
        <taxon>Craniata</taxon>
        <taxon>Vertebrata</taxon>
        <taxon>Cyclostomata</taxon>
        <taxon>Myxini</taxon>
        <taxon>Myxiniformes</taxon>
        <taxon>Myxinidae</taxon>
        <taxon>Eptatretinae</taxon>
        <taxon>Eptatretus</taxon>
    </lineage>
</organism>
<keyword evidence="8 12" id="KW-1133">Transmembrane helix</keyword>
<evidence type="ECO:0000256" key="8">
    <source>
        <dbReference type="ARBA" id="ARBA00022989"/>
    </source>
</evidence>
<dbReference type="GO" id="GO:0005789">
    <property type="term" value="C:endoplasmic reticulum membrane"/>
    <property type="evidence" value="ECO:0007669"/>
    <property type="project" value="UniProtKB-SubCell"/>
</dbReference>
<dbReference type="GO" id="GO:0005793">
    <property type="term" value="C:endoplasmic reticulum-Golgi intermediate compartment"/>
    <property type="evidence" value="ECO:0007669"/>
    <property type="project" value="TreeGrafter"/>
</dbReference>
<feature type="transmembrane region" description="Helical" evidence="12">
    <location>
        <begin position="397"/>
        <end position="416"/>
    </location>
</feature>
<dbReference type="AlphaFoldDB" id="A0A8C4Q2P3"/>
<evidence type="ECO:0000256" key="3">
    <source>
        <dbReference type="ARBA" id="ARBA00009727"/>
    </source>
</evidence>
<dbReference type="GO" id="GO:0015031">
    <property type="term" value="P:protein transport"/>
    <property type="evidence" value="ECO:0007669"/>
    <property type="project" value="UniProtKB-KW"/>
</dbReference>
<dbReference type="Ensembl" id="ENSEBUT00000009488.1">
    <property type="protein sequence ID" value="ENSEBUP00000008972.1"/>
    <property type="gene ID" value="ENSEBUG00000005687.1"/>
</dbReference>
<keyword evidence="9" id="KW-0333">Golgi apparatus</keyword>
<dbReference type="GO" id="GO:0006888">
    <property type="term" value="P:endoplasmic reticulum to Golgi vesicle-mediated transport"/>
    <property type="evidence" value="ECO:0007669"/>
    <property type="project" value="InterPro"/>
</dbReference>
<feature type="transmembrane region" description="Helical" evidence="12">
    <location>
        <begin position="332"/>
        <end position="351"/>
    </location>
</feature>
<reference evidence="13" key="1">
    <citation type="submission" date="2025-08" db="UniProtKB">
        <authorList>
            <consortium name="Ensembl"/>
        </authorList>
    </citation>
    <scope>IDENTIFICATION</scope>
</reference>
<feature type="compositionally biased region" description="Basic and acidic residues" evidence="11">
    <location>
        <begin position="101"/>
        <end position="117"/>
    </location>
</feature>
<protein>
    <submittedName>
        <fullName evidence="13">Yip1 interacting factor homolog B, membrane trafficking protein</fullName>
    </submittedName>
</protein>
<feature type="transmembrane region" description="Helical" evidence="12">
    <location>
        <begin position="466"/>
        <end position="484"/>
    </location>
</feature>
<proteinExistence type="inferred from homology"/>
<evidence type="ECO:0000256" key="6">
    <source>
        <dbReference type="ARBA" id="ARBA00022824"/>
    </source>
</evidence>
<sequence>MRTNFQREHKKVTMSRAFGMGVDDVYNSKWRHYPRLLFLSGCEDDQFNKDHFIRKEEFPERHTLDEIIANDSIISVSSVSSEGTMTLEEMSSACSSDSELQEPRPKHSLTRGEKRTGDTSMNALQSPVQCLKLFEKPTDHDGFFSYVTEFLLAFPQDKQREAKMKMIETMHWLGKASKRKPYTGLESEDPNQLFDDTSFGTPYGVSQPPQPGHWGSWGHGGPTGNVYVGGPRPSEQAFNVPAFLSDPMTNPMTNMAMAYGSTLASQGKEAMEKNIDKYMSVNKLKYYFAVDTVYVGKKLGILLFPFMHKDWEICYEKDTSVAPRADVNAPDLYIPCMAFITYILLSGIALGMQNRFSPEVLGIQASSALIWLVIETLAVLLSLYIVTVRTDLTTFDLVAYAGYKYVGMILSITTGLLFGSRAYYGMLAWCSFALIWFLIRTLRLKILADVAAEGCMVHSGKNQLRMYLTAAVACVQPLFMYWLSYQLVR</sequence>
<keyword evidence="5 12" id="KW-0812">Transmembrane</keyword>
<keyword evidence="6" id="KW-0256">Endoplasmic reticulum</keyword>
<dbReference type="Proteomes" id="UP000694388">
    <property type="component" value="Unplaced"/>
</dbReference>
<evidence type="ECO:0000256" key="2">
    <source>
        <dbReference type="ARBA" id="ARBA00004653"/>
    </source>
</evidence>
<comment type="subcellular location">
    <subcellularLocation>
        <location evidence="1">Endoplasmic reticulum membrane</location>
        <topology evidence="1">Multi-pass membrane protein</topology>
    </subcellularLocation>
    <subcellularLocation>
        <location evidence="2">Golgi apparatus membrane</location>
        <topology evidence="2">Multi-pass membrane protein</topology>
    </subcellularLocation>
</comment>
<feature type="transmembrane region" description="Helical" evidence="12">
    <location>
        <begin position="363"/>
        <end position="385"/>
    </location>
</feature>
<reference evidence="13" key="2">
    <citation type="submission" date="2025-09" db="UniProtKB">
        <authorList>
            <consortium name="Ensembl"/>
        </authorList>
    </citation>
    <scope>IDENTIFICATION</scope>
</reference>
<dbReference type="GeneTree" id="ENSGT00390000009423"/>
<dbReference type="GO" id="GO:0000139">
    <property type="term" value="C:Golgi membrane"/>
    <property type="evidence" value="ECO:0007669"/>
    <property type="project" value="UniProtKB-SubCell"/>
</dbReference>
<dbReference type="GO" id="GO:0030134">
    <property type="term" value="C:COPII-coated ER to Golgi transport vesicle"/>
    <property type="evidence" value="ECO:0007669"/>
    <property type="project" value="TreeGrafter"/>
</dbReference>
<name>A0A8C4Q2P3_EPTBU</name>
<evidence type="ECO:0000256" key="4">
    <source>
        <dbReference type="ARBA" id="ARBA00022448"/>
    </source>
</evidence>
<keyword evidence="7" id="KW-0653">Protein transport</keyword>
<dbReference type="Pfam" id="PF03878">
    <property type="entry name" value="YIF1"/>
    <property type="match status" value="1"/>
</dbReference>
<keyword evidence="14" id="KW-1185">Reference proteome</keyword>
<evidence type="ECO:0000256" key="1">
    <source>
        <dbReference type="ARBA" id="ARBA00004477"/>
    </source>
</evidence>
<evidence type="ECO:0000313" key="13">
    <source>
        <dbReference type="Ensembl" id="ENSEBUP00000008972.1"/>
    </source>
</evidence>
<keyword evidence="10 12" id="KW-0472">Membrane</keyword>
<keyword evidence="4" id="KW-0813">Transport</keyword>
<evidence type="ECO:0000256" key="5">
    <source>
        <dbReference type="ARBA" id="ARBA00022692"/>
    </source>
</evidence>
<evidence type="ECO:0000256" key="11">
    <source>
        <dbReference type="SAM" id="MobiDB-lite"/>
    </source>
</evidence>
<evidence type="ECO:0000256" key="10">
    <source>
        <dbReference type="ARBA" id="ARBA00023136"/>
    </source>
</evidence>
<dbReference type="PANTHER" id="PTHR14083:SF0">
    <property type="entry name" value="YIP1D-INTERACTING FACTOR 1, ISOFORM C"/>
    <property type="match status" value="1"/>
</dbReference>
<feature type="region of interest" description="Disordered" evidence="11">
    <location>
        <begin position="86"/>
        <end position="122"/>
    </location>
</feature>
<evidence type="ECO:0000256" key="12">
    <source>
        <dbReference type="SAM" id="Phobius"/>
    </source>
</evidence>
<dbReference type="PANTHER" id="PTHR14083">
    <property type="entry name" value="YIP1 INTERACTING FACTOR HOMOLOG YIF1 PROTEIN"/>
    <property type="match status" value="1"/>
</dbReference>
<evidence type="ECO:0000313" key="14">
    <source>
        <dbReference type="Proteomes" id="UP000694388"/>
    </source>
</evidence>
<evidence type="ECO:0000256" key="9">
    <source>
        <dbReference type="ARBA" id="ARBA00023034"/>
    </source>
</evidence>
<feature type="transmembrane region" description="Helical" evidence="12">
    <location>
        <begin position="422"/>
        <end position="439"/>
    </location>
</feature>
<dbReference type="InterPro" id="IPR005578">
    <property type="entry name" value="Yif1_fam"/>
</dbReference>
<evidence type="ECO:0000256" key="7">
    <source>
        <dbReference type="ARBA" id="ARBA00022927"/>
    </source>
</evidence>